<dbReference type="InterPro" id="IPR001461">
    <property type="entry name" value="Aspartic_peptidase_A1"/>
</dbReference>
<keyword evidence="3" id="KW-0064">Aspartyl protease</keyword>
<name>A0A8J8NPK2_HALGN</name>
<protein>
    <recommendedName>
        <fullName evidence="7">Peptidase A1 domain-containing protein</fullName>
    </recommendedName>
</protein>
<comment type="similarity">
    <text evidence="1">Belongs to the peptidase A1 family.</text>
</comment>
<sequence length="488" mass="55619">MDWNEFCINFLNNVQQFTEELSLIIISIIYPKIIISMILLAISALLSLALANQQLLLKTSVTDAQIRKRIDLKLYRTGDYYFGMMIFGNQSIQKFNVLIDTQNDWSFVVGTECSTCNATHTYTNTSQVRESDDFGSKNVRQIGLTGKSVVDKACLVDTAGVNHCINELKFGVISSQNQASINIDGVLGLRPQVQADDYSIIAALYNNNMISKMEAYLDISNNKLHLGDFDEKSMYRSYFINYPADQDQWQIKIRDIRYNSTYANFSSLNDSFTRHARLDTAFRGIAVPSSIWPTMKNILISSIQLPPDMTLDCTLEYRHLGKVYNYCSFNTSCDKTTFGTISLQLSGVEAFLYSPSDYLNNVVYDGADGKSIWTCRIQIFGIQDIDQDYYILGNDFLRNYYVLFNYTSNTVGFNGPYYIAEDINDKPDYVPTSSSEVPLWVWILLIAIIVGSFILISVCTCIRKRNSSLKEKLNQEYSSMRSIQERPY</sequence>
<dbReference type="PANTHER" id="PTHR47966:SF51">
    <property type="entry name" value="BETA-SITE APP-CLEAVING ENZYME, ISOFORM A-RELATED"/>
    <property type="match status" value="1"/>
</dbReference>
<feature type="transmembrane region" description="Helical" evidence="6">
    <location>
        <begin position="21"/>
        <end position="50"/>
    </location>
</feature>
<evidence type="ECO:0000256" key="5">
    <source>
        <dbReference type="PIRSR" id="PIRSR601461-2"/>
    </source>
</evidence>
<dbReference type="PANTHER" id="PTHR47966">
    <property type="entry name" value="BETA-SITE APP-CLEAVING ENZYME, ISOFORM A-RELATED"/>
    <property type="match status" value="1"/>
</dbReference>
<evidence type="ECO:0000256" key="2">
    <source>
        <dbReference type="ARBA" id="ARBA00022670"/>
    </source>
</evidence>
<dbReference type="Pfam" id="PF00026">
    <property type="entry name" value="Asp"/>
    <property type="match status" value="1"/>
</dbReference>
<feature type="transmembrane region" description="Helical" evidence="6">
    <location>
        <begin position="439"/>
        <end position="462"/>
    </location>
</feature>
<dbReference type="EMBL" id="RRYP01009321">
    <property type="protein sequence ID" value="TNV79141.1"/>
    <property type="molecule type" value="Genomic_DNA"/>
</dbReference>
<dbReference type="SUPFAM" id="SSF50630">
    <property type="entry name" value="Acid proteases"/>
    <property type="match status" value="1"/>
</dbReference>
<evidence type="ECO:0000256" key="4">
    <source>
        <dbReference type="ARBA" id="ARBA00022801"/>
    </source>
</evidence>
<gene>
    <name evidence="8" type="ORF">FGO68_gene3759</name>
</gene>
<evidence type="ECO:0000313" key="8">
    <source>
        <dbReference type="EMBL" id="TNV79141.1"/>
    </source>
</evidence>
<keyword evidence="6" id="KW-0812">Transmembrane</keyword>
<keyword evidence="9" id="KW-1185">Reference proteome</keyword>
<dbReference type="PROSITE" id="PS51767">
    <property type="entry name" value="PEPTIDASE_A1"/>
    <property type="match status" value="1"/>
</dbReference>
<dbReference type="InterPro" id="IPR021109">
    <property type="entry name" value="Peptidase_aspartic_dom_sf"/>
</dbReference>
<evidence type="ECO:0000313" key="9">
    <source>
        <dbReference type="Proteomes" id="UP000785679"/>
    </source>
</evidence>
<keyword evidence="6" id="KW-0472">Membrane</keyword>
<organism evidence="8 9">
    <name type="scientific">Halteria grandinella</name>
    <dbReference type="NCBI Taxonomy" id="5974"/>
    <lineage>
        <taxon>Eukaryota</taxon>
        <taxon>Sar</taxon>
        <taxon>Alveolata</taxon>
        <taxon>Ciliophora</taxon>
        <taxon>Intramacronucleata</taxon>
        <taxon>Spirotrichea</taxon>
        <taxon>Stichotrichia</taxon>
        <taxon>Sporadotrichida</taxon>
        <taxon>Halteriidae</taxon>
        <taxon>Halteria</taxon>
    </lineage>
</organism>
<keyword evidence="4" id="KW-0378">Hydrolase</keyword>
<feature type="domain" description="Peptidase A1" evidence="7">
    <location>
        <begin position="81"/>
        <end position="414"/>
    </location>
</feature>
<evidence type="ECO:0000259" key="7">
    <source>
        <dbReference type="PROSITE" id="PS51767"/>
    </source>
</evidence>
<comment type="caution">
    <text evidence="8">The sequence shown here is derived from an EMBL/GenBank/DDBJ whole genome shotgun (WGS) entry which is preliminary data.</text>
</comment>
<proteinExistence type="inferred from homology"/>
<dbReference type="GO" id="GO:0006508">
    <property type="term" value="P:proteolysis"/>
    <property type="evidence" value="ECO:0007669"/>
    <property type="project" value="UniProtKB-KW"/>
</dbReference>
<dbReference type="GO" id="GO:0004190">
    <property type="term" value="F:aspartic-type endopeptidase activity"/>
    <property type="evidence" value="ECO:0007669"/>
    <property type="project" value="UniProtKB-KW"/>
</dbReference>
<reference evidence="8" key="1">
    <citation type="submission" date="2019-06" db="EMBL/GenBank/DDBJ databases">
        <authorList>
            <person name="Zheng W."/>
        </authorList>
    </citation>
    <scope>NUCLEOTIDE SEQUENCE</scope>
    <source>
        <strain evidence="8">QDHG01</strain>
    </source>
</reference>
<keyword evidence="6" id="KW-1133">Transmembrane helix</keyword>
<dbReference type="Proteomes" id="UP000785679">
    <property type="component" value="Unassembled WGS sequence"/>
</dbReference>
<dbReference type="InterPro" id="IPR033121">
    <property type="entry name" value="PEPTIDASE_A1"/>
</dbReference>
<accession>A0A8J8NPK2</accession>
<dbReference type="AlphaFoldDB" id="A0A8J8NPK2"/>
<keyword evidence="5" id="KW-1015">Disulfide bond</keyword>
<evidence type="ECO:0000256" key="3">
    <source>
        <dbReference type="ARBA" id="ARBA00022750"/>
    </source>
</evidence>
<evidence type="ECO:0000256" key="1">
    <source>
        <dbReference type="ARBA" id="ARBA00007447"/>
    </source>
</evidence>
<evidence type="ECO:0000256" key="6">
    <source>
        <dbReference type="SAM" id="Phobius"/>
    </source>
</evidence>
<feature type="disulfide bond" evidence="5">
    <location>
        <begin position="333"/>
        <end position="375"/>
    </location>
</feature>
<dbReference type="Gene3D" id="2.40.70.10">
    <property type="entry name" value="Acid Proteases"/>
    <property type="match status" value="2"/>
</dbReference>
<keyword evidence="2" id="KW-0645">Protease</keyword>